<dbReference type="EMBL" id="JAWZYT010001283">
    <property type="protein sequence ID" value="KAK4313597.1"/>
    <property type="molecule type" value="Genomic_DNA"/>
</dbReference>
<proteinExistence type="predicted"/>
<dbReference type="AlphaFoldDB" id="A0AAE1PV75"/>
<dbReference type="Proteomes" id="UP001292094">
    <property type="component" value="Unassembled WGS sequence"/>
</dbReference>
<organism evidence="1 2">
    <name type="scientific">Petrolisthes manimaculis</name>
    <dbReference type="NCBI Taxonomy" id="1843537"/>
    <lineage>
        <taxon>Eukaryota</taxon>
        <taxon>Metazoa</taxon>
        <taxon>Ecdysozoa</taxon>
        <taxon>Arthropoda</taxon>
        <taxon>Crustacea</taxon>
        <taxon>Multicrustacea</taxon>
        <taxon>Malacostraca</taxon>
        <taxon>Eumalacostraca</taxon>
        <taxon>Eucarida</taxon>
        <taxon>Decapoda</taxon>
        <taxon>Pleocyemata</taxon>
        <taxon>Anomura</taxon>
        <taxon>Galatheoidea</taxon>
        <taxon>Porcellanidae</taxon>
        <taxon>Petrolisthes</taxon>
    </lineage>
</organism>
<evidence type="ECO:0000313" key="1">
    <source>
        <dbReference type="EMBL" id="KAK4313597.1"/>
    </source>
</evidence>
<keyword evidence="2" id="KW-1185">Reference proteome</keyword>
<accession>A0AAE1PV75</accession>
<sequence>MNPTVTIGIVCKKRLYQRSIKNRISREDLNLLLAFTVERLKERLNSYYITKWTWQQWNRKLPMPDIRLFTISKLTR</sequence>
<comment type="caution">
    <text evidence="1">The sequence shown here is derived from an EMBL/GenBank/DDBJ whole genome shotgun (WGS) entry which is preliminary data.</text>
</comment>
<protein>
    <submittedName>
        <fullName evidence="1">Uncharacterized protein</fullName>
    </submittedName>
</protein>
<evidence type="ECO:0000313" key="2">
    <source>
        <dbReference type="Proteomes" id="UP001292094"/>
    </source>
</evidence>
<name>A0AAE1PV75_9EUCA</name>
<reference evidence="1" key="1">
    <citation type="submission" date="2023-11" db="EMBL/GenBank/DDBJ databases">
        <title>Genome assemblies of two species of porcelain crab, Petrolisthes cinctipes and Petrolisthes manimaculis (Anomura: Porcellanidae).</title>
        <authorList>
            <person name="Angst P."/>
        </authorList>
    </citation>
    <scope>NUCLEOTIDE SEQUENCE</scope>
    <source>
        <strain evidence="1">PB745_02</strain>
        <tissue evidence="1">Gill</tissue>
    </source>
</reference>
<gene>
    <name evidence="1" type="ORF">Pmani_015052</name>
</gene>